<dbReference type="CDD" id="cd05233">
    <property type="entry name" value="SDR_c"/>
    <property type="match status" value="1"/>
</dbReference>
<evidence type="ECO:0000313" key="5">
    <source>
        <dbReference type="Proteomes" id="UP000317722"/>
    </source>
</evidence>
<dbReference type="InterPro" id="IPR036291">
    <property type="entry name" value="NAD(P)-bd_dom_sf"/>
</dbReference>
<dbReference type="EMBL" id="RCZM01000003">
    <property type="protein sequence ID" value="TPG17196.1"/>
    <property type="molecule type" value="Genomic_DNA"/>
</dbReference>
<dbReference type="Pfam" id="PF00106">
    <property type="entry name" value="adh_short"/>
    <property type="match status" value="1"/>
</dbReference>
<comment type="caution">
    <text evidence="4">The sequence shown here is derived from an EMBL/GenBank/DDBJ whole genome shotgun (WGS) entry which is preliminary data.</text>
</comment>
<accession>A0A502CZE4</accession>
<proteinExistence type="inferred from homology"/>
<dbReference type="PANTHER" id="PTHR42901">
    <property type="entry name" value="ALCOHOL DEHYDROGENASE"/>
    <property type="match status" value="1"/>
</dbReference>
<dbReference type="SUPFAM" id="SSF51735">
    <property type="entry name" value="NAD(P)-binding Rossmann-fold domains"/>
    <property type="match status" value="1"/>
</dbReference>
<organism evidence="4 5">
    <name type="scientific">Pedococcus bigeumensis</name>
    <dbReference type="NCBI Taxonomy" id="433644"/>
    <lineage>
        <taxon>Bacteria</taxon>
        <taxon>Bacillati</taxon>
        <taxon>Actinomycetota</taxon>
        <taxon>Actinomycetes</taxon>
        <taxon>Micrococcales</taxon>
        <taxon>Intrasporangiaceae</taxon>
        <taxon>Pedococcus</taxon>
    </lineage>
</organism>
<keyword evidence="2" id="KW-0560">Oxidoreductase</keyword>
<reference evidence="4 5" key="1">
    <citation type="journal article" date="2019" name="Environ. Microbiol.">
        <title>Species interactions and distinct microbial communities in high Arctic permafrost affected cryosols are associated with the CH4 and CO2 gas fluxes.</title>
        <authorList>
            <person name="Altshuler I."/>
            <person name="Hamel J."/>
            <person name="Turney S."/>
            <person name="Magnuson E."/>
            <person name="Levesque R."/>
            <person name="Greer C."/>
            <person name="Whyte L.G."/>
        </authorList>
    </citation>
    <scope>NUCLEOTIDE SEQUENCE [LARGE SCALE GENOMIC DNA]</scope>
    <source>
        <strain evidence="4 5">S9.3A</strain>
    </source>
</reference>
<evidence type="ECO:0000313" key="4">
    <source>
        <dbReference type="EMBL" id="TPG17196.1"/>
    </source>
</evidence>
<gene>
    <name evidence="4" type="ORF">EAH86_10565</name>
</gene>
<dbReference type="Gene3D" id="3.40.50.720">
    <property type="entry name" value="NAD(P)-binding Rossmann-like Domain"/>
    <property type="match status" value="1"/>
</dbReference>
<evidence type="ECO:0000256" key="3">
    <source>
        <dbReference type="RuleBase" id="RU000363"/>
    </source>
</evidence>
<dbReference type="InterPro" id="IPR002347">
    <property type="entry name" value="SDR_fam"/>
</dbReference>
<dbReference type="Proteomes" id="UP000317722">
    <property type="component" value="Unassembled WGS sequence"/>
</dbReference>
<dbReference type="PANTHER" id="PTHR42901:SF1">
    <property type="entry name" value="ALCOHOL DEHYDROGENASE"/>
    <property type="match status" value="1"/>
</dbReference>
<comment type="similarity">
    <text evidence="1 3">Belongs to the short-chain dehydrogenases/reductases (SDR) family.</text>
</comment>
<sequence length="239" mass="24528">MHTALITGGSAGLGLALARDLAANGWHVVVDGRDAAQLKQAVGTLDGAVTRVAGDVTDPAHRQALAAAVTSTGRLDLLVHNASTLGPTPLPPLAEVSPDDLDDVWLTNVAAPVALTQLLIPALRASGGVLVGISSDAAVEHYEGWGAYAASKAALDQVTLTIGAENPQISAYAIDPGDMRTAMHQAAFPGEDISDRPLPETVVPAIRTLLHQRPVNGRYRAADFAPAAPTSAAHQEVSA</sequence>
<evidence type="ECO:0000256" key="1">
    <source>
        <dbReference type="ARBA" id="ARBA00006484"/>
    </source>
</evidence>
<evidence type="ECO:0000256" key="2">
    <source>
        <dbReference type="ARBA" id="ARBA00023002"/>
    </source>
</evidence>
<dbReference type="PROSITE" id="PS00061">
    <property type="entry name" value="ADH_SHORT"/>
    <property type="match status" value="1"/>
</dbReference>
<dbReference type="RefSeq" id="WP_140740224.1">
    <property type="nucleotide sequence ID" value="NZ_RCZM01000003.1"/>
</dbReference>
<keyword evidence="5" id="KW-1185">Reference proteome</keyword>
<dbReference type="PRINTS" id="PR00081">
    <property type="entry name" value="GDHRDH"/>
</dbReference>
<dbReference type="InterPro" id="IPR020904">
    <property type="entry name" value="Sc_DH/Rdtase_CS"/>
</dbReference>
<dbReference type="OrthoDB" id="9775296at2"/>
<dbReference type="AlphaFoldDB" id="A0A502CZE4"/>
<protein>
    <submittedName>
        <fullName evidence="4">SDR family oxidoreductase</fullName>
    </submittedName>
</protein>
<name>A0A502CZE4_9MICO</name>
<dbReference type="PRINTS" id="PR00080">
    <property type="entry name" value="SDRFAMILY"/>
</dbReference>
<dbReference type="GO" id="GO:0016491">
    <property type="term" value="F:oxidoreductase activity"/>
    <property type="evidence" value="ECO:0007669"/>
    <property type="project" value="UniProtKB-KW"/>
</dbReference>